<dbReference type="OrthoDB" id="9812661at2"/>
<keyword evidence="3" id="KW-0133">Cell shape</keyword>
<dbReference type="Pfam" id="PF01098">
    <property type="entry name" value="FTSW_RODA_SPOVE"/>
    <property type="match status" value="1"/>
</dbReference>
<feature type="transmembrane region" description="Helical" evidence="6">
    <location>
        <begin position="71"/>
        <end position="94"/>
    </location>
</feature>
<keyword evidence="5 6" id="KW-0472">Membrane</keyword>
<feature type="transmembrane region" description="Helical" evidence="6">
    <location>
        <begin position="12"/>
        <end position="32"/>
    </location>
</feature>
<dbReference type="STRING" id="1678840.ATC1_131548"/>
<dbReference type="GO" id="GO:0015648">
    <property type="term" value="F:lipid-linked peptidoglycan transporter activity"/>
    <property type="evidence" value="ECO:0007669"/>
    <property type="project" value="TreeGrafter"/>
</dbReference>
<keyword evidence="7" id="KW-0132">Cell division</keyword>
<evidence type="ECO:0000313" key="8">
    <source>
        <dbReference type="Proteomes" id="UP000053370"/>
    </source>
</evidence>
<dbReference type="PANTHER" id="PTHR30474:SF1">
    <property type="entry name" value="PEPTIDOGLYCAN GLYCOSYLTRANSFERASE MRDB"/>
    <property type="match status" value="1"/>
</dbReference>
<feature type="transmembrane region" description="Helical" evidence="6">
    <location>
        <begin position="277"/>
        <end position="294"/>
    </location>
</feature>
<name>A0A0S7BWI1_9CHLR</name>
<dbReference type="EMBL" id="DF968181">
    <property type="protein sequence ID" value="GAP41556.1"/>
    <property type="molecule type" value="Genomic_DNA"/>
</dbReference>
<keyword evidence="4 6" id="KW-1133">Transmembrane helix</keyword>
<evidence type="ECO:0000256" key="2">
    <source>
        <dbReference type="ARBA" id="ARBA00022692"/>
    </source>
</evidence>
<dbReference type="PANTHER" id="PTHR30474">
    <property type="entry name" value="CELL CYCLE PROTEIN"/>
    <property type="match status" value="1"/>
</dbReference>
<feature type="transmembrane region" description="Helical" evidence="6">
    <location>
        <begin position="343"/>
        <end position="361"/>
    </location>
</feature>
<comment type="subcellular location">
    <subcellularLocation>
        <location evidence="1">Membrane</location>
        <topology evidence="1">Multi-pass membrane protein</topology>
    </subcellularLocation>
</comment>
<dbReference type="AlphaFoldDB" id="A0A0S7BWI1"/>
<evidence type="ECO:0000256" key="5">
    <source>
        <dbReference type="ARBA" id="ARBA00023136"/>
    </source>
</evidence>
<protein>
    <submittedName>
        <fullName evidence="7">Bacterial cell division protein FtsW, lipid II flippase</fullName>
    </submittedName>
</protein>
<evidence type="ECO:0000256" key="1">
    <source>
        <dbReference type="ARBA" id="ARBA00004141"/>
    </source>
</evidence>
<dbReference type="RefSeq" id="WP_062283015.1">
    <property type="nucleotide sequence ID" value="NZ_DF968181.1"/>
</dbReference>
<dbReference type="GO" id="GO:0008360">
    <property type="term" value="P:regulation of cell shape"/>
    <property type="evidence" value="ECO:0007669"/>
    <property type="project" value="UniProtKB-KW"/>
</dbReference>
<reference evidence="7" key="1">
    <citation type="journal article" date="2015" name="Genome Announc.">
        <title>Draft Genome Sequence of Anaerolineae Strain TC1, a Novel Isolate from a Methanogenic Wastewater Treatment System.</title>
        <authorList>
            <person name="Matsuura N."/>
            <person name="Tourlousse D.M."/>
            <person name="Sun L."/>
            <person name="Toyonaga M."/>
            <person name="Kuroda K."/>
            <person name="Ohashi A."/>
            <person name="Cruz R."/>
            <person name="Yamaguchi T."/>
            <person name="Sekiguchi Y."/>
        </authorList>
    </citation>
    <scope>NUCLEOTIDE SEQUENCE [LARGE SCALE GENOMIC DNA]</scope>
    <source>
        <strain evidence="7">TC1</strain>
    </source>
</reference>
<keyword evidence="7" id="KW-0131">Cell cycle</keyword>
<evidence type="ECO:0000313" key="7">
    <source>
        <dbReference type="EMBL" id="GAP41556.1"/>
    </source>
</evidence>
<dbReference type="Proteomes" id="UP000053370">
    <property type="component" value="Unassembled WGS sequence"/>
</dbReference>
<sequence>MRRELWRNFDFWLYGDVVILCVFGIVMIRSALAGNLEISLNSQIEYVIIGLIMILVLTLIDYHYFESLAHLMYWGIIFILLILNIFGQATFGSARWLSIGPIRLQPSEFAKTVLIISLAKYFSDHMDEKHGLRWLLSSFFLTMGIVVFILLQPNMSTSIVMMVLWFSMLWVSQIPMKTLTILGIVGLLVIAGIVVWIFVSPDTIPFVQEYQLNRVRNFIAPDENARYGDNYNVEQAIISLGSGRWTGQGYGNGTQVQLRFLKVRHTDFIFSALGEEFGFVGTISVMALLIFMVLRCLRAARKAPDMFGSLICYGVATLFFFQMSVNMGVNLQVMPVTGLTLPFVSYGGSSTLALALAIGLVESVIARQEKRDEIV</sequence>
<proteinExistence type="predicted"/>
<feature type="transmembrane region" description="Helical" evidence="6">
    <location>
        <begin position="155"/>
        <end position="172"/>
    </location>
</feature>
<evidence type="ECO:0000256" key="6">
    <source>
        <dbReference type="SAM" id="Phobius"/>
    </source>
</evidence>
<feature type="transmembrane region" description="Helical" evidence="6">
    <location>
        <begin position="179"/>
        <end position="199"/>
    </location>
</feature>
<feature type="transmembrane region" description="Helical" evidence="6">
    <location>
        <begin position="44"/>
        <end position="65"/>
    </location>
</feature>
<accession>A0A0S7BWI1</accession>
<evidence type="ECO:0000256" key="3">
    <source>
        <dbReference type="ARBA" id="ARBA00022960"/>
    </source>
</evidence>
<organism evidence="7">
    <name type="scientific">Flexilinea flocculi</name>
    <dbReference type="NCBI Taxonomy" id="1678840"/>
    <lineage>
        <taxon>Bacteria</taxon>
        <taxon>Bacillati</taxon>
        <taxon>Chloroflexota</taxon>
        <taxon>Anaerolineae</taxon>
        <taxon>Anaerolineales</taxon>
        <taxon>Anaerolineaceae</taxon>
        <taxon>Flexilinea</taxon>
    </lineage>
</organism>
<feature type="transmembrane region" description="Helical" evidence="6">
    <location>
        <begin position="306"/>
        <end position="323"/>
    </location>
</feature>
<keyword evidence="8" id="KW-1185">Reference proteome</keyword>
<dbReference type="GO" id="GO:0051301">
    <property type="term" value="P:cell division"/>
    <property type="evidence" value="ECO:0007669"/>
    <property type="project" value="UniProtKB-KW"/>
</dbReference>
<gene>
    <name evidence="7" type="ORF">ATC1_131548</name>
</gene>
<dbReference type="GO" id="GO:0005886">
    <property type="term" value="C:plasma membrane"/>
    <property type="evidence" value="ECO:0007669"/>
    <property type="project" value="TreeGrafter"/>
</dbReference>
<keyword evidence="2 6" id="KW-0812">Transmembrane</keyword>
<dbReference type="PATRIC" id="fig|1678840.3.peg.3033"/>
<evidence type="ECO:0000256" key="4">
    <source>
        <dbReference type="ARBA" id="ARBA00022989"/>
    </source>
</evidence>
<dbReference type="GO" id="GO:0032153">
    <property type="term" value="C:cell division site"/>
    <property type="evidence" value="ECO:0007669"/>
    <property type="project" value="TreeGrafter"/>
</dbReference>
<dbReference type="InterPro" id="IPR001182">
    <property type="entry name" value="FtsW/RodA"/>
</dbReference>